<dbReference type="InterPro" id="IPR033308">
    <property type="entry name" value="PGAP5/Cdc1/Ted1"/>
</dbReference>
<keyword evidence="4 5" id="KW-0472">Membrane</keyword>
<evidence type="ECO:0000256" key="2">
    <source>
        <dbReference type="ARBA" id="ARBA00022692"/>
    </source>
</evidence>
<reference evidence="8" key="1">
    <citation type="journal article" date="2018" name="Nat. Microbiol.">
        <title>Leveraging single-cell genomics to expand the fungal tree of life.</title>
        <authorList>
            <person name="Ahrendt S.R."/>
            <person name="Quandt C.A."/>
            <person name="Ciobanu D."/>
            <person name="Clum A."/>
            <person name="Salamov A."/>
            <person name="Andreopoulos B."/>
            <person name="Cheng J.F."/>
            <person name="Woyke T."/>
            <person name="Pelin A."/>
            <person name="Henrissat B."/>
            <person name="Reynolds N.K."/>
            <person name="Benny G.L."/>
            <person name="Smith M.E."/>
            <person name="James T.Y."/>
            <person name="Grigoriev I.V."/>
        </authorList>
    </citation>
    <scope>NUCLEOTIDE SEQUENCE [LARGE SCALE GENOMIC DNA]</scope>
    <source>
        <strain evidence="8">Baker2002</strain>
    </source>
</reference>
<dbReference type="PANTHER" id="PTHR13315">
    <property type="entry name" value="METALLO PHOSPHOESTERASE RELATED"/>
    <property type="match status" value="1"/>
</dbReference>
<keyword evidence="2 5" id="KW-0812">Transmembrane</keyword>
<dbReference type="AlphaFoldDB" id="A0A4V1J305"/>
<dbReference type="Gene3D" id="3.60.21.10">
    <property type="match status" value="1"/>
</dbReference>
<dbReference type="GO" id="GO:0016020">
    <property type="term" value="C:membrane"/>
    <property type="evidence" value="ECO:0007669"/>
    <property type="project" value="UniProtKB-SubCell"/>
</dbReference>
<feature type="transmembrane region" description="Helical" evidence="5">
    <location>
        <begin position="371"/>
        <end position="389"/>
    </location>
</feature>
<gene>
    <name evidence="7" type="ORF">METBISCDRAFT_23386</name>
</gene>
<comment type="subcellular location">
    <subcellularLocation>
        <location evidence="1">Membrane</location>
        <topology evidence="1">Multi-pass membrane protein</topology>
    </subcellularLocation>
</comment>
<dbReference type="InterPro" id="IPR004843">
    <property type="entry name" value="Calcineurin-like_PHP"/>
</dbReference>
<evidence type="ECO:0000256" key="5">
    <source>
        <dbReference type="SAM" id="Phobius"/>
    </source>
</evidence>
<dbReference type="GO" id="GO:0006506">
    <property type="term" value="P:GPI anchor biosynthetic process"/>
    <property type="evidence" value="ECO:0007669"/>
    <property type="project" value="InterPro"/>
</dbReference>
<protein>
    <submittedName>
        <fullName evidence="7">Metallo-dependent phosphatase</fullName>
    </submittedName>
</protein>
<accession>A0A4V1J305</accession>
<evidence type="ECO:0000256" key="1">
    <source>
        <dbReference type="ARBA" id="ARBA00004141"/>
    </source>
</evidence>
<evidence type="ECO:0000313" key="8">
    <source>
        <dbReference type="Proteomes" id="UP000268321"/>
    </source>
</evidence>
<organism evidence="7 8">
    <name type="scientific">Metschnikowia bicuspidata</name>
    <dbReference type="NCBI Taxonomy" id="27322"/>
    <lineage>
        <taxon>Eukaryota</taxon>
        <taxon>Fungi</taxon>
        <taxon>Dikarya</taxon>
        <taxon>Ascomycota</taxon>
        <taxon>Saccharomycotina</taxon>
        <taxon>Pichiomycetes</taxon>
        <taxon>Metschnikowiaceae</taxon>
        <taxon>Metschnikowia</taxon>
    </lineage>
</organism>
<keyword evidence="3 5" id="KW-1133">Transmembrane helix</keyword>
<dbReference type="GO" id="GO:0005783">
    <property type="term" value="C:endoplasmic reticulum"/>
    <property type="evidence" value="ECO:0007669"/>
    <property type="project" value="TreeGrafter"/>
</dbReference>
<feature type="domain" description="Calcineurin-like phosphoesterase" evidence="6">
    <location>
        <begin position="43"/>
        <end position="271"/>
    </location>
</feature>
<keyword evidence="8" id="KW-1185">Reference proteome</keyword>
<feature type="transmembrane region" description="Helical" evidence="5">
    <location>
        <begin position="340"/>
        <end position="359"/>
    </location>
</feature>
<dbReference type="InterPro" id="IPR029052">
    <property type="entry name" value="Metallo-depent_PP-like"/>
</dbReference>
<dbReference type="GO" id="GO:0016787">
    <property type="term" value="F:hydrolase activity"/>
    <property type="evidence" value="ECO:0007669"/>
    <property type="project" value="InterPro"/>
</dbReference>
<name>A0A4V1J305_9ASCO</name>
<dbReference type="PANTHER" id="PTHR13315:SF4">
    <property type="entry name" value="METALLOPHOSPHOESTERASE, ISOFORM E"/>
    <property type="match status" value="1"/>
</dbReference>
<evidence type="ECO:0000256" key="4">
    <source>
        <dbReference type="ARBA" id="ARBA00023136"/>
    </source>
</evidence>
<evidence type="ECO:0000256" key="3">
    <source>
        <dbReference type="ARBA" id="ARBA00022989"/>
    </source>
</evidence>
<dbReference type="Pfam" id="PF00149">
    <property type="entry name" value="Metallophos"/>
    <property type="match status" value="1"/>
</dbReference>
<sequence>MAAVWLALMHHLERTRFANAFSSCHWSAWEPWDTALSPARPHRVAIVADPQLVDDYTYPALPRLILLVIRKFTDNYLYQSYRYLQSVLDPDTTVFIGDLFDGGRDWDNATWTAEFHRFNRIFPLRNDRATFRGLPGNHDIGMQNISVATRARFAEHFGASNDCYILGNHSFLQLDTISYMHDDPAVHTEARTFVETVQSTLDPNFPRIVLTHVPFYRNPVLEPCRPGRESTKPFPLMYGYQYQTIIDFWASDKILRELNPVLVLSGDDHDYCDMTHLDYADPTRYLAREISCKSVSMTSGIRYPAYQLLSLHNPQDAVSPNSGKTYETRMCSLPTPYVNFKTYAFGYVVTCAVWWYLHFHHARGRNASATFLFYCAVILVSVVSLLLSYN</sequence>
<dbReference type="EMBL" id="ML004460">
    <property type="protein sequence ID" value="RKP30379.1"/>
    <property type="molecule type" value="Genomic_DNA"/>
</dbReference>
<proteinExistence type="predicted"/>
<dbReference type="Proteomes" id="UP000268321">
    <property type="component" value="Unassembled WGS sequence"/>
</dbReference>
<dbReference type="OrthoDB" id="5977743at2759"/>
<dbReference type="SUPFAM" id="SSF56300">
    <property type="entry name" value="Metallo-dependent phosphatases"/>
    <property type="match status" value="1"/>
</dbReference>
<evidence type="ECO:0000259" key="6">
    <source>
        <dbReference type="Pfam" id="PF00149"/>
    </source>
</evidence>
<evidence type="ECO:0000313" key="7">
    <source>
        <dbReference type="EMBL" id="RKP30379.1"/>
    </source>
</evidence>